<dbReference type="InterPro" id="IPR006058">
    <property type="entry name" value="2Fe2S_fd_BS"/>
</dbReference>
<dbReference type="InterPro" id="IPR012675">
    <property type="entry name" value="Beta-grasp_dom_sf"/>
</dbReference>
<keyword evidence="4" id="KW-0001">2Fe-2S</keyword>
<proteinExistence type="predicted"/>
<dbReference type="Pfam" id="PF22290">
    <property type="entry name" value="DmmA-like_N"/>
    <property type="match status" value="1"/>
</dbReference>
<keyword evidence="12" id="KW-1185">Reference proteome</keyword>
<dbReference type="PROSITE" id="PS00197">
    <property type="entry name" value="2FE2S_FER_1"/>
    <property type="match status" value="1"/>
</dbReference>
<evidence type="ECO:0000256" key="3">
    <source>
        <dbReference type="ARBA" id="ARBA00022643"/>
    </source>
</evidence>
<dbReference type="CDD" id="cd00207">
    <property type="entry name" value="fer2"/>
    <property type="match status" value="1"/>
</dbReference>
<dbReference type="InterPro" id="IPR001041">
    <property type="entry name" value="2Fe-2S_ferredoxin-type"/>
</dbReference>
<comment type="cofactor">
    <cofactor evidence="1">
        <name>FMN</name>
        <dbReference type="ChEBI" id="CHEBI:58210"/>
    </cofactor>
</comment>
<keyword evidence="8" id="KW-0411">Iron-sulfur</keyword>
<name>A0ABS4SJM3_9PROT</name>
<evidence type="ECO:0000256" key="2">
    <source>
        <dbReference type="ARBA" id="ARBA00022630"/>
    </source>
</evidence>
<dbReference type="InterPro" id="IPR054582">
    <property type="entry name" value="DmmA-like_N"/>
</dbReference>
<evidence type="ECO:0000256" key="4">
    <source>
        <dbReference type="ARBA" id="ARBA00022714"/>
    </source>
</evidence>
<dbReference type="InterPro" id="IPR036010">
    <property type="entry name" value="2Fe-2S_ferredoxin-like_sf"/>
</dbReference>
<dbReference type="InterPro" id="IPR039261">
    <property type="entry name" value="FNR_nucleotide-bd"/>
</dbReference>
<evidence type="ECO:0000259" key="10">
    <source>
        <dbReference type="PROSITE" id="PS51384"/>
    </source>
</evidence>
<comment type="caution">
    <text evidence="11">The sequence shown here is derived from an EMBL/GenBank/DDBJ whole genome shotgun (WGS) entry which is preliminary data.</text>
</comment>
<dbReference type="PRINTS" id="PR00409">
    <property type="entry name" value="PHDIOXRDTASE"/>
</dbReference>
<dbReference type="SUPFAM" id="SSF52343">
    <property type="entry name" value="Ferredoxin reductase-like, C-terminal NADP-linked domain"/>
    <property type="match status" value="1"/>
</dbReference>
<dbReference type="InterPro" id="IPR017927">
    <property type="entry name" value="FAD-bd_FR_type"/>
</dbReference>
<reference evidence="11 12" key="1">
    <citation type="submission" date="2021-03" db="EMBL/GenBank/DDBJ databases">
        <title>Genomic Encyclopedia of Type Strains, Phase III (KMG-III): the genomes of soil and plant-associated and newly described type strains.</title>
        <authorList>
            <person name="Whitman W."/>
        </authorList>
    </citation>
    <scope>NUCLEOTIDE SEQUENCE [LARGE SCALE GENOMIC DNA]</scope>
    <source>
        <strain evidence="11 12">IMMIB AFH-6</strain>
    </source>
</reference>
<evidence type="ECO:0000256" key="5">
    <source>
        <dbReference type="ARBA" id="ARBA00022723"/>
    </source>
</evidence>
<dbReference type="PROSITE" id="PS51384">
    <property type="entry name" value="FAD_FR"/>
    <property type="match status" value="1"/>
</dbReference>
<evidence type="ECO:0000256" key="8">
    <source>
        <dbReference type="ARBA" id="ARBA00023014"/>
    </source>
</evidence>
<dbReference type="RefSeq" id="WP_246500613.1">
    <property type="nucleotide sequence ID" value="NZ_JAGINP010000008.1"/>
</dbReference>
<dbReference type="Gene3D" id="3.10.20.30">
    <property type="match status" value="1"/>
</dbReference>
<dbReference type="GO" id="GO:0018489">
    <property type="term" value="F:vanillate monooxygenase activity"/>
    <property type="evidence" value="ECO:0007669"/>
    <property type="project" value="UniProtKB-EC"/>
</dbReference>
<keyword evidence="3" id="KW-0288">FMN</keyword>
<dbReference type="Proteomes" id="UP000781958">
    <property type="component" value="Unassembled WGS sequence"/>
</dbReference>
<evidence type="ECO:0000259" key="9">
    <source>
        <dbReference type="PROSITE" id="PS51085"/>
    </source>
</evidence>
<dbReference type="EMBL" id="JAGINP010000008">
    <property type="protein sequence ID" value="MBP2292751.1"/>
    <property type="molecule type" value="Genomic_DNA"/>
</dbReference>
<dbReference type="CDD" id="cd06185">
    <property type="entry name" value="PDR_like"/>
    <property type="match status" value="1"/>
</dbReference>
<dbReference type="PROSITE" id="PS51085">
    <property type="entry name" value="2FE2S_FER_2"/>
    <property type="match status" value="1"/>
</dbReference>
<evidence type="ECO:0000256" key="1">
    <source>
        <dbReference type="ARBA" id="ARBA00001917"/>
    </source>
</evidence>
<accession>A0ABS4SJM3</accession>
<dbReference type="SUPFAM" id="SSF63380">
    <property type="entry name" value="Riboflavin synthase domain-like"/>
    <property type="match status" value="1"/>
</dbReference>
<evidence type="ECO:0000256" key="6">
    <source>
        <dbReference type="ARBA" id="ARBA00023002"/>
    </source>
</evidence>
<dbReference type="PANTHER" id="PTHR47354">
    <property type="entry name" value="NADH OXIDOREDUCTASE HCR"/>
    <property type="match status" value="1"/>
</dbReference>
<organism evidence="11 12">
    <name type="scientific">Azospirillum rugosum</name>
    <dbReference type="NCBI Taxonomy" id="416170"/>
    <lineage>
        <taxon>Bacteria</taxon>
        <taxon>Pseudomonadati</taxon>
        <taxon>Pseudomonadota</taxon>
        <taxon>Alphaproteobacteria</taxon>
        <taxon>Rhodospirillales</taxon>
        <taxon>Azospirillaceae</taxon>
        <taxon>Azospirillum</taxon>
    </lineage>
</organism>
<dbReference type="SUPFAM" id="SSF54292">
    <property type="entry name" value="2Fe-2S ferredoxin-like"/>
    <property type="match status" value="1"/>
</dbReference>
<keyword evidence="6 11" id="KW-0560">Oxidoreductase</keyword>
<dbReference type="Pfam" id="PF00111">
    <property type="entry name" value="Fer2"/>
    <property type="match status" value="1"/>
</dbReference>
<dbReference type="InterPro" id="IPR017938">
    <property type="entry name" value="Riboflavin_synthase-like_b-brl"/>
</dbReference>
<evidence type="ECO:0000313" key="11">
    <source>
        <dbReference type="EMBL" id="MBP2292751.1"/>
    </source>
</evidence>
<dbReference type="EC" id="1.14.13.82" evidence="11"/>
<evidence type="ECO:0000313" key="12">
    <source>
        <dbReference type="Proteomes" id="UP000781958"/>
    </source>
</evidence>
<dbReference type="InterPro" id="IPR050415">
    <property type="entry name" value="MRET"/>
</dbReference>
<dbReference type="Gene3D" id="2.40.30.10">
    <property type="entry name" value="Translation factors"/>
    <property type="match status" value="1"/>
</dbReference>
<feature type="domain" description="FAD-binding FR-type" evidence="10">
    <location>
        <begin position="3"/>
        <end position="105"/>
    </location>
</feature>
<keyword evidence="7" id="KW-0408">Iron</keyword>
<evidence type="ECO:0000256" key="7">
    <source>
        <dbReference type="ARBA" id="ARBA00023004"/>
    </source>
</evidence>
<keyword evidence="2" id="KW-0285">Flavoprotein</keyword>
<gene>
    <name evidence="11" type="ORF">J2851_002532</name>
</gene>
<dbReference type="Gene3D" id="3.40.50.80">
    <property type="entry name" value="Nucleotide-binding domain of ferredoxin-NADP reductase (FNR) module"/>
    <property type="match status" value="1"/>
</dbReference>
<protein>
    <submittedName>
        <fullName evidence="11">Vanillate O-demethylase ferredoxin subunit</fullName>
        <ecNumber evidence="11">1.14.13.82</ecNumber>
    </submittedName>
</protein>
<keyword evidence="5" id="KW-0479">Metal-binding</keyword>
<feature type="domain" description="2Fe-2S ferredoxin-type" evidence="9">
    <location>
        <begin position="231"/>
        <end position="318"/>
    </location>
</feature>
<sequence length="318" mass="34156">MSDDMIDVTILRREDHAAGIAVFELARPDGAPLPAFEAGAHIDVQVADGLVRQYSLCNAPGGTDRYRIGVLDDPNSRGGSRGIHRDFAVGSTVRISAPRNHFPLDPAAERSLLVGGGIGVTPMLAMAHALRASGKPFELHYCTRSRDRAGFLEELAQDFPEQLRLHFDDGAADQRFDPAACFAGLPAGVHLYVCGPTGFMDWVIGAAKAAGIDGGRIHFEYFNADIDTHGAAFEVVAKRSGVTVRVAEDQTILDALAKAGIKIPKSCEQGVCGTCLCDVIEGEPDHKDKFLSDEEREDNDQIVVCCSRAKSARLVLDV</sequence>
<dbReference type="PANTHER" id="PTHR47354:SF1">
    <property type="entry name" value="CARNITINE MONOOXYGENASE REDUCTASE SUBUNIT"/>
    <property type="match status" value="1"/>
</dbReference>